<organism evidence="2 3">
    <name type="scientific">Hyaloscypha bicolor E</name>
    <dbReference type="NCBI Taxonomy" id="1095630"/>
    <lineage>
        <taxon>Eukaryota</taxon>
        <taxon>Fungi</taxon>
        <taxon>Dikarya</taxon>
        <taxon>Ascomycota</taxon>
        <taxon>Pezizomycotina</taxon>
        <taxon>Leotiomycetes</taxon>
        <taxon>Helotiales</taxon>
        <taxon>Hyaloscyphaceae</taxon>
        <taxon>Hyaloscypha</taxon>
        <taxon>Hyaloscypha bicolor</taxon>
    </lineage>
</organism>
<evidence type="ECO:0000313" key="3">
    <source>
        <dbReference type="Proteomes" id="UP000235371"/>
    </source>
</evidence>
<feature type="compositionally biased region" description="Low complexity" evidence="1">
    <location>
        <begin position="153"/>
        <end position="170"/>
    </location>
</feature>
<evidence type="ECO:0000313" key="2">
    <source>
        <dbReference type="EMBL" id="PMD51680.1"/>
    </source>
</evidence>
<keyword evidence="3" id="KW-1185">Reference proteome</keyword>
<proteinExistence type="predicted"/>
<dbReference type="EMBL" id="KZ613912">
    <property type="protein sequence ID" value="PMD51680.1"/>
    <property type="molecule type" value="Genomic_DNA"/>
</dbReference>
<feature type="region of interest" description="Disordered" evidence="1">
    <location>
        <begin position="205"/>
        <end position="232"/>
    </location>
</feature>
<dbReference type="InParanoid" id="A0A2J6SLS8"/>
<accession>A0A2J6SLS8</accession>
<feature type="region of interest" description="Disordered" evidence="1">
    <location>
        <begin position="145"/>
        <end position="170"/>
    </location>
</feature>
<gene>
    <name evidence="2" type="ORF">K444DRAFT_636946</name>
</gene>
<dbReference type="AlphaFoldDB" id="A0A2J6SLS8"/>
<sequence>MSPVSSTCSEPPPYSTDPPRVLDPPRQGQLRQQRQQEQQQQGQYQQGQGQQAALQHQQAQLAQQQQRASQLAYYQQYPTFPQSYIPQPQPQPFYYPPQFQTIHVPVYPIPGPVFYHSPYAAPHICQAAFQQPQPQPLQALTYQPIQPLPPAQPQQTPLPTQPQDVQNNNNNDMQIVHSTQAGFIPHPPAIIPGISGVHQYPLIVRKEGDGPPPQPVFIDGYAEGYDRQERQG</sequence>
<reference evidence="2 3" key="1">
    <citation type="submission" date="2016-04" db="EMBL/GenBank/DDBJ databases">
        <title>A degradative enzymes factory behind the ericoid mycorrhizal symbiosis.</title>
        <authorList>
            <consortium name="DOE Joint Genome Institute"/>
            <person name="Martino E."/>
            <person name="Morin E."/>
            <person name="Grelet G."/>
            <person name="Kuo A."/>
            <person name="Kohler A."/>
            <person name="Daghino S."/>
            <person name="Barry K."/>
            <person name="Choi C."/>
            <person name="Cichocki N."/>
            <person name="Clum A."/>
            <person name="Copeland A."/>
            <person name="Hainaut M."/>
            <person name="Haridas S."/>
            <person name="Labutti K."/>
            <person name="Lindquist E."/>
            <person name="Lipzen A."/>
            <person name="Khouja H.-R."/>
            <person name="Murat C."/>
            <person name="Ohm R."/>
            <person name="Olson A."/>
            <person name="Spatafora J."/>
            <person name="Veneault-Fourrey C."/>
            <person name="Henrissat B."/>
            <person name="Grigoriev I."/>
            <person name="Martin F."/>
            <person name="Perotto S."/>
        </authorList>
    </citation>
    <scope>NUCLEOTIDE SEQUENCE [LARGE SCALE GENOMIC DNA]</scope>
    <source>
        <strain evidence="2 3">E</strain>
    </source>
</reference>
<dbReference type="Proteomes" id="UP000235371">
    <property type="component" value="Unassembled WGS sequence"/>
</dbReference>
<dbReference type="GeneID" id="36592139"/>
<dbReference type="RefSeq" id="XP_024728584.1">
    <property type="nucleotide sequence ID" value="XM_024884062.1"/>
</dbReference>
<dbReference type="OrthoDB" id="3564898at2759"/>
<protein>
    <submittedName>
        <fullName evidence="2">Uncharacterized protein</fullName>
    </submittedName>
</protein>
<name>A0A2J6SLS8_9HELO</name>
<evidence type="ECO:0000256" key="1">
    <source>
        <dbReference type="SAM" id="MobiDB-lite"/>
    </source>
</evidence>
<feature type="region of interest" description="Disordered" evidence="1">
    <location>
        <begin position="1"/>
        <end position="67"/>
    </location>
</feature>
<feature type="compositionally biased region" description="Low complexity" evidence="1">
    <location>
        <begin position="26"/>
        <end position="67"/>
    </location>
</feature>